<accession>A0A937W8M2</accession>
<dbReference type="InterPro" id="IPR000120">
    <property type="entry name" value="Amidase"/>
</dbReference>
<dbReference type="EC" id="6.3.5.7" evidence="2"/>
<gene>
    <name evidence="2" type="primary">gatA</name>
    <name evidence="2" type="ORF">FJZ47_24835</name>
</gene>
<keyword evidence="2" id="KW-0436">Ligase</keyword>
<dbReference type="PANTHER" id="PTHR11895">
    <property type="entry name" value="TRANSAMIDASE"/>
    <property type="match status" value="1"/>
</dbReference>
<proteinExistence type="predicted"/>
<name>A0A937W8M2_UNCTE</name>
<evidence type="ECO:0000313" key="3">
    <source>
        <dbReference type="Proteomes" id="UP000712673"/>
    </source>
</evidence>
<dbReference type="InterPro" id="IPR023631">
    <property type="entry name" value="Amidase_dom"/>
</dbReference>
<sequence length="460" mass="49321">MTQTHTDLCYLTIREASHLLQRRELSPVELTRAFLERIDALDGKLQAYITVLPERAMASARAAEAAMLRGDYRGPLHGIPIALKDLYDTKGIRTTASSRVFADRIPSEDATATTRLEAAGSILLGKLAMHEFALGGPDPTCGFPLARNPWNLAHIPGGSSSGSGTAVAAGLCMGSLGSCTGGSIRGPAAYCSMVGLKATYGRVSRYGVVPLSWSLDHCGPMTWTVEDAAIMLQAIAGPDPKDPTSSRAPVPDYSAALKDDIKGLTIGVPRHFFWADDPRIDRETLAIVDTALQGLASLGARIEEVTIPTLHYTGAAQPAIMLSEAFAYHQRLLRSQPEQFGDMVRARFRTGGLMSSADYVQSQRVRNVLKRECAAVLQKVDVLVSPTMSSPAPAFATIDGMTTARRPSFTGPYNLTGMPAISVPCGFTAAGLPVGLQIAGKPFDEPMVFRVAYTYQQYAR</sequence>
<dbReference type="EMBL" id="VGLS01001147">
    <property type="protein sequence ID" value="MBM3227006.1"/>
    <property type="molecule type" value="Genomic_DNA"/>
</dbReference>
<dbReference type="PANTHER" id="PTHR11895:SF176">
    <property type="entry name" value="AMIDASE AMID-RELATED"/>
    <property type="match status" value="1"/>
</dbReference>
<evidence type="ECO:0000259" key="1">
    <source>
        <dbReference type="Pfam" id="PF01425"/>
    </source>
</evidence>
<evidence type="ECO:0000313" key="2">
    <source>
        <dbReference type="EMBL" id="MBM3227006.1"/>
    </source>
</evidence>
<dbReference type="Pfam" id="PF01425">
    <property type="entry name" value="Amidase"/>
    <property type="match status" value="1"/>
</dbReference>
<reference evidence="2" key="1">
    <citation type="submission" date="2019-03" db="EMBL/GenBank/DDBJ databases">
        <title>Lake Tanganyika Metagenome-Assembled Genomes (MAGs).</title>
        <authorList>
            <person name="Tran P."/>
        </authorList>
    </citation>
    <scope>NUCLEOTIDE SEQUENCE</scope>
    <source>
        <strain evidence="2">K_DeepCast_65m_m2_066</strain>
    </source>
</reference>
<dbReference type="InterPro" id="IPR036928">
    <property type="entry name" value="AS_sf"/>
</dbReference>
<dbReference type="Proteomes" id="UP000712673">
    <property type="component" value="Unassembled WGS sequence"/>
</dbReference>
<dbReference type="SUPFAM" id="SSF75304">
    <property type="entry name" value="Amidase signature (AS) enzymes"/>
    <property type="match status" value="1"/>
</dbReference>
<comment type="caution">
    <text evidence="2">The sequence shown here is derived from an EMBL/GenBank/DDBJ whole genome shotgun (WGS) entry which is preliminary data.</text>
</comment>
<dbReference type="AlphaFoldDB" id="A0A937W8M2"/>
<dbReference type="Gene3D" id="3.90.1300.10">
    <property type="entry name" value="Amidase signature (AS) domain"/>
    <property type="match status" value="1"/>
</dbReference>
<feature type="domain" description="Amidase" evidence="1">
    <location>
        <begin position="29"/>
        <end position="448"/>
    </location>
</feature>
<feature type="non-terminal residue" evidence="2">
    <location>
        <position position="460"/>
    </location>
</feature>
<dbReference type="GO" id="GO:0050567">
    <property type="term" value="F:glutaminyl-tRNA synthase (glutamine-hydrolyzing) activity"/>
    <property type="evidence" value="ECO:0007669"/>
    <property type="project" value="UniProtKB-EC"/>
</dbReference>
<protein>
    <submittedName>
        <fullName evidence="2">Asp-tRNA(Asn)/Glu-tRNA(Gln) amidotransferase subunit GatA</fullName>
        <ecNumber evidence="2">6.3.5.7</ecNumber>
    </submittedName>
</protein>
<organism evidence="2 3">
    <name type="scientific">Tectimicrobiota bacterium</name>
    <dbReference type="NCBI Taxonomy" id="2528274"/>
    <lineage>
        <taxon>Bacteria</taxon>
        <taxon>Pseudomonadati</taxon>
        <taxon>Nitrospinota/Tectimicrobiota group</taxon>
        <taxon>Candidatus Tectimicrobiota</taxon>
    </lineage>
</organism>